<protein>
    <submittedName>
        <fullName evidence="2">Uncharacterized protein</fullName>
    </submittedName>
</protein>
<keyword evidence="1" id="KW-0812">Transmembrane</keyword>
<keyword evidence="3" id="KW-1185">Reference proteome</keyword>
<feature type="transmembrane region" description="Helical" evidence="1">
    <location>
        <begin position="39"/>
        <end position="56"/>
    </location>
</feature>
<dbReference type="Proteomes" id="UP000287188">
    <property type="component" value="Unassembled WGS sequence"/>
</dbReference>
<evidence type="ECO:0000256" key="1">
    <source>
        <dbReference type="SAM" id="Phobius"/>
    </source>
</evidence>
<dbReference type="RefSeq" id="WP_126551188.1">
    <property type="nucleotide sequence ID" value="NZ_BIFS01000001.1"/>
</dbReference>
<feature type="transmembrane region" description="Helical" evidence="1">
    <location>
        <begin position="6"/>
        <end position="27"/>
    </location>
</feature>
<proteinExistence type="predicted"/>
<dbReference type="OrthoDB" id="9925967at2"/>
<sequence length="95" mass="10573">MTPNVDAVILVGVFIIGIIVLILLLIFYKEARIRSRWRLIWTLVASVLDFLVLIAAEGLVMIQHLPSSVEPAVTDYYLGIPLCLYGFVVAVLAFL</sequence>
<dbReference type="AlphaFoldDB" id="A0A402AJR6"/>
<organism evidence="2 3">
    <name type="scientific">Dictyobacter kobayashii</name>
    <dbReference type="NCBI Taxonomy" id="2014872"/>
    <lineage>
        <taxon>Bacteria</taxon>
        <taxon>Bacillati</taxon>
        <taxon>Chloroflexota</taxon>
        <taxon>Ktedonobacteria</taxon>
        <taxon>Ktedonobacterales</taxon>
        <taxon>Dictyobacteraceae</taxon>
        <taxon>Dictyobacter</taxon>
    </lineage>
</organism>
<keyword evidence="1" id="KW-1133">Transmembrane helix</keyword>
<reference evidence="3" key="1">
    <citation type="submission" date="2018-12" db="EMBL/GenBank/DDBJ databases">
        <title>Tengunoibacter tsumagoiensis gen. nov., sp. nov., Dictyobacter kobayashii sp. nov., D. alpinus sp. nov., and D. joshuensis sp. nov. and description of Dictyobacteraceae fam. nov. within the order Ktedonobacterales isolated from Tengu-no-mugimeshi.</title>
        <authorList>
            <person name="Wang C.M."/>
            <person name="Zheng Y."/>
            <person name="Sakai Y."/>
            <person name="Toyoda A."/>
            <person name="Minakuchi Y."/>
            <person name="Abe K."/>
            <person name="Yokota A."/>
            <person name="Yabe S."/>
        </authorList>
    </citation>
    <scope>NUCLEOTIDE SEQUENCE [LARGE SCALE GENOMIC DNA]</scope>
    <source>
        <strain evidence="3">Uno11</strain>
    </source>
</reference>
<keyword evidence="1" id="KW-0472">Membrane</keyword>
<accession>A0A402AJR6</accession>
<evidence type="ECO:0000313" key="2">
    <source>
        <dbReference type="EMBL" id="GCE19305.1"/>
    </source>
</evidence>
<comment type="caution">
    <text evidence="2">The sequence shown here is derived from an EMBL/GenBank/DDBJ whole genome shotgun (WGS) entry which is preliminary data.</text>
</comment>
<feature type="transmembrane region" description="Helical" evidence="1">
    <location>
        <begin position="76"/>
        <end position="94"/>
    </location>
</feature>
<evidence type="ECO:0000313" key="3">
    <source>
        <dbReference type="Proteomes" id="UP000287188"/>
    </source>
</evidence>
<name>A0A402AJR6_9CHLR</name>
<gene>
    <name evidence="2" type="ORF">KDK_31050</name>
</gene>
<dbReference type="EMBL" id="BIFS01000001">
    <property type="protein sequence ID" value="GCE19305.1"/>
    <property type="molecule type" value="Genomic_DNA"/>
</dbReference>